<accession>A0A4R4IJX2</accession>
<organism evidence="2 3">
    <name type="scientific">Photorhabdus luminescens subsp. mexicana</name>
    <dbReference type="NCBI Taxonomy" id="2100167"/>
    <lineage>
        <taxon>Bacteria</taxon>
        <taxon>Pseudomonadati</taxon>
        <taxon>Pseudomonadota</taxon>
        <taxon>Gammaproteobacteria</taxon>
        <taxon>Enterobacterales</taxon>
        <taxon>Morganellaceae</taxon>
        <taxon>Photorhabdus</taxon>
    </lineage>
</organism>
<dbReference type="Proteomes" id="UP000295550">
    <property type="component" value="Unassembled WGS sequence"/>
</dbReference>
<evidence type="ECO:0008006" key="4">
    <source>
        <dbReference type="Google" id="ProtNLM"/>
    </source>
</evidence>
<dbReference type="EMBL" id="PUJX01000156">
    <property type="protein sequence ID" value="TDB40339.1"/>
    <property type="molecule type" value="Genomic_DNA"/>
</dbReference>
<feature type="region of interest" description="Disordered" evidence="1">
    <location>
        <begin position="1"/>
        <end position="20"/>
    </location>
</feature>
<comment type="caution">
    <text evidence="2">The sequence shown here is derived from an EMBL/GenBank/DDBJ whole genome shotgun (WGS) entry which is preliminary data.</text>
</comment>
<proteinExistence type="predicted"/>
<dbReference type="InterPro" id="IPR010069">
    <property type="entry name" value="CdiA_FHA1_rpt"/>
</dbReference>
<evidence type="ECO:0000313" key="3">
    <source>
        <dbReference type="Proteomes" id="UP000295550"/>
    </source>
</evidence>
<evidence type="ECO:0000313" key="2">
    <source>
        <dbReference type="EMBL" id="TDB40339.1"/>
    </source>
</evidence>
<protein>
    <recommendedName>
        <fullName evidence="4">Adhesin</fullName>
    </recommendedName>
</protein>
<name>A0A4R4IJX2_PHOLU</name>
<feature type="compositionally biased region" description="Low complexity" evidence="1">
    <location>
        <begin position="1"/>
        <end position="15"/>
    </location>
</feature>
<evidence type="ECO:0000256" key="1">
    <source>
        <dbReference type="SAM" id="MobiDB-lite"/>
    </source>
</evidence>
<sequence>EGFIKGTGTTTVTGGELKNQGGTLASETSALTLTVKKTDNSGGLLKSAGDLTLDTQGELLTNLNSGKTGGIISAGNVKLTAQG</sequence>
<dbReference type="AlphaFoldDB" id="A0A4R4IJX2"/>
<reference evidence="2 3" key="1">
    <citation type="journal article" date="2019" name="Int. J. Syst. Evol. Microbiol.">
        <title>Photorhabdus khanii subsp. guanajuatensis subsp. nov., isolated from Heterorhabditis atacamensis, and Photorhabdus luminescens subsp. mexicana subsp. nov., isolated from Heterorhabditis mexicana entomopathogenic nematodes.</title>
        <authorList>
            <person name="Machado R.A.R."/>
            <person name="Bruno P."/>
            <person name="Arce C.C.M."/>
            <person name="Liechti N."/>
            <person name="Kohler A."/>
            <person name="Bernal J."/>
            <person name="Bruggmann R."/>
            <person name="Turlings T.C.J."/>
        </authorList>
    </citation>
    <scope>NUCLEOTIDE SEQUENCE [LARGE SCALE GENOMIC DNA]</scope>
    <source>
        <strain evidence="2 3">MEX47-22</strain>
    </source>
</reference>
<dbReference type="RefSeq" id="WP_132349120.1">
    <property type="nucleotide sequence ID" value="NZ_CAWOLF010000156.1"/>
</dbReference>
<feature type="non-terminal residue" evidence="2">
    <location>
        <position position="1"/>
    </location>
</feature>
<dbReference type="NCBIfam" id="TIGR01731">
    <property type="entry name" value="fil_hemag_20aa"/>
    <property type="match status" value="3"/>
</dbReference>
<feature type="non-terminal residue" evidence="2">
    <location>
        <position position="83"/>
    </location>
</feature>
<gene>
    <name evidence="2" type="ORF">C5468_26030</name>
</gene>